<dbReference type="KEGG" id="sinb:SIDU_03970"/>
<evidence type="ECO:0000313" key="9">
    <source>
        <dbReference type="Proteomes" id="UP000004550"/>
    </source>
</evidence>
<feature type="signal peptide" evidence="7">
    <location>
        <begin position="1"/>
        <end position="23"/>
    </location>
</feature>
<reference evidence="8 9" key="1">
    <citation type="journal article" date="2012" name="J. Bacteriol.">
        <title>Genome sequence of Sphingobium indicum B90A, a hexachlorocyclohexane-degrading bacterium.</title>
        <authorList>
            <person name="Anand S."/>
            <person name="Sangwan N."/>
            <person name="Lata P."/>
            <person name="Kaur J."/>
            <person name="Dua A."/>
            <person name="Singh A.K."/>
            <person name="Verma M."/>
            <person name="Kaur J."/>
            <person name="Khurana J.P."/>
            <person name="Khurana P."/>
            <person name="Mathur S."/>
            <person name="Lal R."/>
        </authorList>
    </citation>
    <scope>NUCLEOTIDE SEQUENCE [LARGE SCALE GENOMIC DNA]</scope>
    <source>
        <strain evidence="9">DSM 16412 / CCM 7286 / MTCC 6364 / B90A</strain>
    </source>
</reference>
<evidence type="ECO:0000256" key="6">
    <source>
        <dbReference type="SAM" id="Phobius"/>
    </source>
</evidence>
<feature type="chain" id="PRO_5009860043" description="DUF423 domain-containing protein" evidence="7">
    <location>
        <begin position="24"/>
        <end position="108"/>
    </location>
</feature>
<dbReference type="PANTHER" id="PTHR43461:SF1">
    <property type="entry name" value="TRANSMEMBRANE PROTEIN 256"/>
    <property type="match status" value="1"/>
</dbReference>
<evidence type="ECO:0008006" key="10">
    <source>
        <dbReference type="Google" id="ProtNLM"/>
    </source>
</evidence>
<sequence>MIAVLAALSAALAIAAGAFGAHGAASPQAAEWLRTGGLYQLIHAVGALAIMGVARGPAALHLGGAAIFAFTLYAMALGAPKWLGAVTPVGGTLMIAGWIWAAWIYWRG</sequence>
<evidence type="ECO:0000256" key="5">
    <source>
        <dbReference type="ARBA" id="ARBA00023136"/>
    </source>
</evidence>
<keyword evidence="4 6" id="KW-1133">Transmembrane helix</keyword>
<proteinExistence type="inferred from homology"/>
<keyword evidence="7" id="KW-0732">Signal</keyword>
<dbReference type="PANTHER" id="PTHR43461">
    <property type="entry name" value="TRANSMEMBRANE PROTEIN 256"/>
    <property type="match status" value="1"/>
</dbReference>
<dbReference type="AlphaFoldDB" id="A0A1L5BLS0"/>
<dbReference type="InterPro" id="IPR006696">
    <property type="entry name" value="DUF423"/>
</dbReference>
<protein>
    <recommendedName>
        <fullName evidence="10">DUF423 domain-containing protein</fullName>
    </recommendedName>
</protein>
<dbReference type="Pfam" id="PF04241">
    <property type="entry name" value="DUF423"/>
    <property type="match status" value="1"/>
</dbReference>
<dbReference type="EMBL" id="CP013070">
    <property type="protein sequence ID" value="APL93737.1"/>
    <property type="molecule type" value="Genomic_DNA"/>
</dbReference>
<dbReference type="GeneID" id="29273855"/>
<evidence type="ECO:0000256" key="1">
    <source>
        <dbReference type="ARBA" id="ARBA00004141"/>
    </source>
</evidence>
<feature type="transmembrane region" description="Helical" evidence="6">
    <location>
        <begin position="85"/>
        <end position="106"/>
    </location>
</feature>
<dbReference type="Proteomes" id="UP000004550">
    <property type="component" value="Chromosome"/>
</dbReference>
<feature type="transmembrane region" description="Helical" evidence="6">
    <location>
        <begin position="60"/>
        <end position="79"/>
    </location>
</feature>
<feature type="transmembrane region" description="Helical" evidence="6">
    <location>
        <begin position="36"/>
        <end position="53"/>
    </location>
</feature>
<organism evidence="8 9">
    <name type="scientific">Sphingobium indicum (strain DSM 16412 / CCM 7286 / MTCC 6364 / B90A)</name>
    <dbReference type="NCBI Taxonomy" id="861109"/>
    <lineage>
        <taxon>Bacteria</taxon>
        <taxon>Pseudomonadati</taxon>
        <taxon>Pseudomonadota</taxon>
        <taxon>Alphaproteobacteria</taxon>
        <taxon>Sphingomonadales</taxon>
        <taxon>Sphingomonadaceae</taxon>
        <taxon>Sphingobium</taxon>
    </lineage>
</organism>
<dbReference type="RefSeq" id="WP_007685307.1">
    <property type="nucleotide sequence ID" value="NZ_CP013070.1"/>
</dbReference>
<keyword evidence="5 6" id="KW-0472">Membrane</keyword>
<evidence type="ECO:0000256" key="3">
    <source>
        <dbReference type="ARBA" id="ARBA00022692"/>
    </source>
</evidence>
<gene>
    <name evidence="8" type="ORF">SIDU_03970</name>
</gene>
<evidence type="ECO:0000313" key="8">
    <source>
        <dbReference type="EMBL" id="APL93737.1"/>
    </source>
</evidence>
<keyword evidence="3 6" id="KW-0812">Transmembrane</keyword>
<comment type="subcellular location">
    <subcellularLocation>
        <location evidence="1">Membrane</location>
        <topology evidence="1">Multi-pass membrane protein</topology>
    </subcellularLocation>
</comment>
<name>A0A1L5BLS0_SPHIB</name>
<evidence type="ECO:0000256" key="2">
    <source>
        <dbReference type="ARBA" id="ARBA00009694"/>
    </source>
</evidence>
<accession>A0A1L5BLS0</accession>
<evidence type="ECO:0000256" key="4">
    <source>
        <dbReference type="ARBA" id="ARBA00022989"/>
    </source>
</evidence>
<dbReference type="GO" id="GO:0016020">
    <property type="term" value="C:membrane"/>
    <property type="evidence" value="ECO:0007669"/>
    <property type="project" value="UniProtKB-SubCell"/>
</dbReference>
<evidence type="ECO:0000256" key="7">
    <source>
        <dbReference type="SAM" id="SignalP"/>
    </source>
</evidence>
<comment type="similarity">
    <text evidence="2">Belongs to the UPF0382 family.</text>
</comment>